<evidence type="ECO:0000313" key="3">
    <source>
        <dbReference type="Proteomes" id="UP001311915"/>
    </source>
</evidence>
<name>A0AAV9M0G9_9SOLN</name>
<proteinExistence type="predicted"/>
<evidence type="ECO:0000313" key="2">
    <source>
        <dbReference type="EMBL" id="KAK4731409.1"/>
    </source>
</evidence>
<protein>
    <submittedName>
        <fullName evidence="2">Uncharacterized protein</fullName>
    </submittedName>
</protein>
<keyword evidence="3" id="KW-1185">Reference proteome</keyword>
<dbReference type="AlphaFoldDB" id="A0AAV9M0G9"/>
<gene>
    <name evidence="2" type="ORF">R3W88_024397</name>
</gene>
<feature type="region of interest" description="Disordered" evidence="1">
    <location>
        <begin position="125"/>
        <end position="161"/>
    </location>
</feature>
<accession>A0AAV9M0G9</accession>
<dbReference type="Proteomes" id="UP001311915">
    <property type="component" value="Unassembled WGS sequence"/>
</dbReference>
<evidence type="ECO:0000256" key="1">
    <source>
        <dbReference type="SAM" id="MobiDB-lite"/>
    </source>
</evidence>
<feature type="compositionally biased region" description="Polar residues" evidence="1">
    <location>
        <begin position="125"/>
        <end position="159"/>
    </location>
</feature>
<reference evidence="2 3" key="1">
    <citation type="submission" date="2023-10" db="EMBL/GenBank/DDBJ databases">
        <title>Genome-Wide Identification Analysis in wild type Solanum Pinnatisectum Reveals Some Genes Defensing Phytophthora Infestans.</title>
        <authorList>
            <person name="Sun C."/>
        </authorList>
    </citation>
    <scope>NUCLEOTIDE SEQUENCE [LARGE SCALE GENOMIC DNA]</scope>
    <source>
        <strain evidence="2">LQN</strain>
        <tissue evidence="2">Leaf</tissue>
    </source>
</reference>
<organism evidence="2 3">
    <name type="scientific">Solanum pinnatisectum</name>
    <name type="common">tansyleaf nightshade</name>
    <dbReference type="NCBI Taxonomy" id="50273"/>
    <lineage>
        <taxon>Eukaryota</taxon>
        <taxon>Viridiplantae</taxon>
        <taxon>Streptophyta</taxon>
        <taxon>Embryophyta</taxon>
        <taxon>Tracheophyta</taxon>
        <taxon>Spermatophyta</taxon>
        <taxon>Magnoliopsida</taxon>
        <taxon>eudicotyledons</taxon>
        <taxon>Gunneridae</taxon>
        <taxon>Pentapetalae</taxon>
        <taxon>asterids</taxon>
        <taxon>lamiids</taxon>
        <taxon>Solanales</taxon>
        <taxon>Solanaceae</taxon>
        <taxon>Solanoideae</taxon>
        <taxon>Solaneae</taxon>
        <taxon>Solanum</taxon>
    </lineage>
</organism>
<sequence>METDPKSPDSSSRATVTNTPNITLHLGEVLVCINAATKLPLKLTSTNFVSWKPSYTLFSSDTISWSIIKAPQDKLILHAILASISEAIVPFIDSSKTSHHAWTIIQKTYSKSMGCDVSIDTVNATTKSRQPQHSNRGSYSNHNQPAMSHTNLGQNGGNQRSHKPRVICVKSLDMLQRNVTEPKKSYLALR</sequence>
<dbReference type="EMBL" id="JAWPEI010000003">
    <property type="protein sequence ID" value="KAK4731409.1"/>
    <property type="molecule type" value="Genomic_DNA"/>
</dbReference>
<comment type="caution">
    <text evidence="2">The sequence shown here is derived from an EMBL/GenBank/DDBJ whole genome shotgun (WGS) entry which is preliminary data.</text>
</comment>